<dbReference type="KEGG" id="hqi:H9L05_05465"/>
<dbReference type="PROSITE" id="PS51257">
    <property type="entry name" value="PROKAR_LIPOPROTEIN"/>
    <property type="match status" value="1"/>
</dbReference>
<evidence type="ECO:0000256" key="2">
    <source>
        <dbReference type="SAM" id="SignalP"/>
    </source>
</evidence>
<dbReference type="Proteomes" id="UP000516093">
    <property type="component" value="Chromosome"/>
</dbReference>
<accession>A0A7H0GXU2</accession>
<organism evidence="3 4">
    <name type="scientific">Hymenobacter qilianensis</name>
    <dbReference type="NCBI Taxonomy" id="1385715"/>
    <lineage>
        <taxon>Bacteria</taxon>
        <taxon>Pseudomonadati</taxon>
        <taxon>Bacteroidota</taxon>
        <taxon>Cytophagia</taxon>
        <taxon>Cytophagales</taxon>
        <taxon>Hymenobacteraceae</taxon>
        <taxon>Hymenobacter</taxon>
    </lineage>
</organism>
<feature type="region of interest" description="Disordered" evidence="1">
    <location>
        <begin position="164"/>
        <end position="188"/>
    </location>
</feature>
<reference evidence="3 4" key="1">
    <citation type="submission" date="2020-08" db="EMBL/GenBank/DDBJ databases">
        <title>Genome sequence of Hymenobacter qilianensis JCM 19763T.</title>
        <authorList>
            <person name="Hyun D.-W."/>
            <person name="Bae J.-W."/>
        </authorList>
    </citation>
    <scope>NUCLEOTIDE SEQUENCE [LARGE SCALE GENOMIC DNA]</scope>
    <source>
        <strain evidence="3 4">JCM 19763</strain>
    </source>
</reference>
<keyword evidence="2" id="KW-0732">Signal</keyword>
<evidence type="ECO:0000256" key="1">
    <source>
        <dbReference type="SAM" id="MobiDB-lite"/>
    </source>
</evidence>
<keyword evidence="4" id="KW-1185">Reference proteome</keyword>
<sequence>MKNNLFNKSLIGLLVAAPFFVSCDDDSDGPTPDESNEQITTVRYVLTPTTGTSAPVTVEYRDPDGDGGTAPTIGNLTLAPNTTYTGRLTLLDETKSPAEDITSEIQDESDEHLFVFTPTGTNVTVTITDRDAKNLPIGLQTQVVTGAANATGTTGSLRVVLRHQPEGKDGTPTPGDTDVEVSFPTAVR</sequence>
<evidence type="ECO:0000313" key="4">
    <source>
        <dbReference type="Proteomes" id="UP000516093"/>
    </source>
</evidence>
<feature type="chain" id="PRO_5028831705" description="Type 1 periplasmic binding fold superfamily protein" evidence="2">
    <location>
        <begin position="24"/>
        <end position="188"/>
    </location>
</feature>
<proteinExistence type="predicted"/>
<dbReference type="RefSeq" id="WP_187733331.1">
    <property type="nucleotide sequence ID" value="NZ_BMFN01000001.1"/>
</dbReference>
<evidence type="ECO:0000313" key="3">
    <source>
        <dbReference type="EMBL" id="QNP53108.1"/>
    </source>
</evidence>
<evidence type="ECO:0008006" key="5">
    <source>
        <dbReference type="Google" id="ProtNLM"/>
    </source>
</evidence>
<feature type="signal peptide" evidence="2">
    <location>
        <begin position="1"/>
        <end position="23"/>
    </location>
</feature>
<dbReference type="EMBL" id="CP060784">
    <property type="protein sequence ID" value="QNP53108.1"/>
    <property type="molecule type" value="Genomic_DNA"/>
</dbReference>
<name>A0A7H0GXU2_9BACT</name>
<gene>
    <name evidence="3" type="ORF">H9L05_05465</name>
</gene>
<protein>
    <recommendedName>
        <fullName evidence="5">Type 1 periplasmic binding fold superfamily protein</fullName>
    </recommendedName>
</protein>
<dbReference type="AlphaFoldDB" id="A0A7H0GXU2"/>